<evidence type="ECO:0000313" key="12">
    <source>
        <dbReference type="EMBL" id="QHT28473.1"/>
    </source>
</evidence>
<dbReference type="InterPro" id="IPR024079">
    <property type="entry name" value="MetalloPept_cat_dom_sf"/>
</dbReference>
<evidence type="ECO:0000259" key="11">
    <source>
        <dbReference type="Pfam" id="PF19310"/>
    </source>
</evidence>
<evidence type="ECO:0000256" key="6">
    <source>
        <dbReference type="ARBA" id="ARBA00022833"/>
    </source>
</evidence>
<dbReference type="Pfam" id="PF01432">
    <property type="entry name" value="Peptidase_M3"/>
    <property type="match status" value="1"/>
</dbReference>
<dbReference type="GO" id="GO:0046872">
    <property type="term" value="F:metal ion binding"/>
    <property type="evidence" value="ECO:0007669"/>
    <property type="project" value="UniProtKB-KW"/>
</dbReference>
<dbReference type="PANTHER" id="PTHR11804:SF83">
    <property type="entry name" value="LD37516P"/>
    <property type="match status" value="1"/>
</dbReference>
<feature type="domain" description="Oligopeptidase A N-terminal" evidence="11">
    <location>
        <begin position="39"/>
        <end position="153"/>
    </location>
</feature>
<dbReference type="InterPro" id="IPR024077">
    <property type="entry name" value="Neurolysin/TOP_dom2"/>
</dbReference>
<keyword evidence="5" id="KW-0378">Hydrolase</keyword>
<proteinExistence type="inferred from homology"/>
<dbReference type="SUPFAM" id="SSF55486">
    <property type="entry name" value="Metalloproteases ('zincins'), catalytic domain"/>
    <property type="match status" value="1"/>
</dbReference>
<dbReference type="GO" id="GO:0006518">
    <property type="term" value="P:peptide metabolic process"/>
    <property type="evidence" value="ECO:0007669"/>
    <property type="project" value="TreeGrafter"/>
</dbReference>
<keyword evidence="3" id="KW-0645">Protease</keyword>
<dbReference type="PANTHER" id="PTHR11804">
    <property type="entry name" value="PROTEASE M3 THIMET OLIGOPEPTIDASE-RELATED"/>
    <property type="match status" value="1"/>
</dbReference>
<sequence>MSAMNPLLSLNALPLFNQINIELHAFSAMRNLIDNQNTNIDAFLVDLENKISKNEDINYYDVFDKMDEIEHPLSYTSGIIYHLASVDDSENLRKVKDEFRDEMIELNKKTSQSKTIYNAIKKINTIDENELRVIDISLKGMEKGGVNLEETEKNKLKELHMDLSKKSTKFSEILIDEMKKYKYVVTKEKNIGNNKFMEKVPLWVREMWNKEEPENGPWTITLGRPSINAALRFIHNQEIRKTLYLKYISMAGDENEPLINEMLELRHRESQILGFDNYAELSLSFKMAPNIETILNLLDDLKKVALPKAKEEYEEICKYAEKNNEISEPWDIAFWSERLKEKKFNMKEEELKPYFSLENVLKELFHLSNDIFGITITQQTCVETWHEDVRFYDVIENGKLVAGFYLDPYVREETKKSGAWMNSCVDKNKALKHDVPIAYLICNGTPPSKDKPSLMSFSDVETLFHEYGHGLQHMLTKIDNGEISGINSIEWDAVELPSQFMENWCYNKKTLDRMALHYETGEKLPQNMYESLVLQKNYGAGMATMRQISFSKIDLHLYNNWKTMQENNESIWDIQNKYFQECTPYKTILPEDKFLASFSHIFSGYAAGYYSYKWAEIMSADCFEAFEENMENYKEKGLEFRNSILALGGSKTAMDVFKMFRGREPKVDALLKHNQLQ</sequence>
<evidence type="ECO:0000256" key="5">
    <source>
        <dbReference type="ARBA" id="ARBA00022801"/>
    </source>
</evidence>
<evidence type="ECO:0000256" key="2">
    <source>
        <dbReference type="ARBA" id="ARBA00006040"/>
    </source>
</evidence>
<protein>
    <recommendedName>
        <fullName evidence="9">oligopeptidase A</fullName>
        <ecNumber evidence="9">3.4.24.70</ecNumber>
    </recommendedName>
</protein>
<dbReference type="EMBL" id="MN738859">
    <property type="protein sequence ID" value="QHT28473.1"/>
    <property type="molecule type" value="Genomic_DNA"/>
</dbReference>
<dbReference type="EC" id="3.4.24.70" evidence="9"/>
<evidence type="ECO:0000256" key="4">
    <source>
        <dbReference type="ARBA" id="ARBA00022723"/>
    </source>
</evidence>
<dbReference type="GO" id="GO:0005829">
    <property type="term" value="C:cytosol"/>
    <property type="evidence" value="ECO:0007669"/>
    <property type="project" value="UniProtKB-ARBA"/>
</dbReference>
<dbReference type="FunFam" id="3.40.390.10:FF:000009">
    <property type="entry name" value="Oligopeptidase A"/>
    <property type="match status" value="1"/>
</dbReference>
<evidence type="ECO:0000256" key="7">
    <source>
        <dbReference type="ARBA" id="ARBA00023049"/>
    </source>
</evidence>
<comment type="catalytic activity">
    <reaction evidence="8">
        <text>Hydrolysis of oligopeptides, with broad specificity. Gly or Ala commonly occur as P1 or P1' residues, but more distant residues are also important, as is shown by the fact that Z-Gly-Pro-Gly-|-Gly-Pro-Ala is cleaved, but not Z-(Gly)(5).</text>
        <dbReference type="EC" id="3.4.24.70"/>
    </reaction>
</comment>
<evidence type="ECO:0000256" key="8">
    <source>
        <dbReference type="ARBA" id="ARBA00024603"/>
    </source>
</evidence>
<evidence type="ECO:0000256" key="9">
    <source>
        <dbReference type="ARBA" id="ARBA00026100"/>
    </source>
</evidence>
<feature type="domain" description="Peptidase M3A/M3B catalytic" evidence="10">
    <location>
        <begin position="235"/>
        <end position="675"/>
    </location>
</feature>
<dbReference type="InterPro" id="IPR045090">
    <property type="entry name" value="Pept_M3A_M3B"/>
</dbReference>
<dbReference type="Gene3D" id="3.40.390.10">
    <property type="entry name" value="Collagenase (Catalytic Domain)"/>
    <property type="match status" value="1"/>
</dbReference>
<dbReference type="InterPro" id="IPR034005">
    <property type="entry name" value="M3A_DCP"/>
</dbReference>
<dbReference type="Gene3D" id="1.10.1370.10">
    <property type="entry name" value="Neurolysin, domain 3"/>
    <property type="match status" value="1"/>
</dbReference>
<keyword evidence="6" id="KW-0862">Zinc</keyword>
<dbReference type="Gene3D" id="1.10.1370.40">
    <property type="match status" value="1"/>
</dbReference>
<dbReference type="CDD" id="cd06456">
    <property type="entry name" value="M3A_DCP"/>
    <property type="match status" value="1"/>
</dbReference>
<evidence type="ECO:0000256" key="3">
    <source>
        <dbReference type="ARBA" id="ARBA00022670"/>
    </source>
</evidence>
<dbReference type="Pfam" id="PF19310">
    <property type="entry name" value="TOP_N"/>
    <property type="match status" value="1"/>
</dbReference>
<keyword evidence="7" id="KW-0482">Metalloprotease</keyword>
<comment type="similarity">
    <text evidence="2">Belongs to the peptidase M3 family.</text>
</comment>
<dbReference type="GO" id="GO:0006508">
    <property type="term" value="P:proteolysis"/>
    <property type="evidence" value="ECO:0007669"/>
    <property type="project" value="UniProtKB-KW"/>
</dbReference>
<accession>A0A6C0EJ61</accession>
<comment type="cofactor">
    <cofactor evidence="1">
        <name>Zn(2+)</name>
        <dbReference type="ChEBI" id="CHEBI:29105"/>
    </cofactor>
</comment>
<reference evidence="12" key="1">
    <citation type="journal article" date="2020" name="Nature">
        <title>Giant virus diversity and host interactions through global metagenomics.</title>
        <authorList>
            <person name="Schulz F."/>
            <person name="Roux S."/>
            <person name="Paez-Espino D."/>
            <person name="Jungbluth S."/>
            <person name="Walsh D.A."/>
            <person name="Denef V.J."/>
            <person name="McMahon K.D."/>
            <person name="Konstantinidis K.T."/>
            <person name="Eloe-Fadrosh E.A."/>
            <person name="Kyrpides N.C."/>
            <person name="Woyke T."/>
        </authorList>
    </citation>
    <scope>NUCLEOTIDE SEQUENCE</scope>
    <source>
        <strain evidence="12">GVMAG-M-3300001348-25</strain>
    </source>
</reference>
<evidence type="ECO:0000256" key="1">
    <source>
        <dbReference type="ARBA" id="ARBA00001947"/>
    </source>
</evidence>
<dbReference type="GO" id="GO:0004222">
    <property type="term" value="F:metalloendopeptidase activity"/>
    <property type="evidence" value="ECO:0007669"/>
    <property type="project" value="UniProtKB-EC"/>
</dbReference>
<dbReference type="InterPro" id="IPR045666">
    <property type="entry name" value="OpdA_N"/>
</dbReference>
<dbReference type="AlphaFoldDB" id="A0A6C0EJ61"/>
<evidence type="ECO:0000259" key="10">
    <source>
        <dbReference type="Pfam" id="PF01432"/>
    </source>
</evidence>
<dbReference type="InterPro" id="IPR001567">
    <property type="entry name" value="Pept_M3A_M3B_dom"/>
</dbReference>
<name>A0A6C0EJ61_9ZZZZ</name>
<keyword evidence="4" id="KW-0479">Metal-binding</keyword>
<organism evidence="12">
    <name type="scientific">viral metagenome</name>
    <dbReference type="NCBI Taxonomy" id="1070528"/>
    <lineage>
        <taxon>unclassified sequences</taxon>
        <taxon>metagenomes</taxon>
        <taxon>organismal metagenomes</taxon>
    </lineage>
</organism>